<organism evidence="2 3">
    <name type="scientific">Austropuccinia psidii MF-1</name>
    <dbReference type="NCBI Taxonomy" id="1389203"/>
    <lineage>
        <taxon>Eukaryota</taxon>
        <taxon>Fungi</taxon>
        <taxon>Dikarya</taxon>
        <taxon>Basidiomycota</taxon>
        <taxon>Pucciniomycotina</taxon>
        <taxon>Pucciniomycetes</taxon>
        <taxon>Pucciniales</taxon>
        <taxon>Sphaerophragmiaceae</taxon>
        <taxon>Austropuccinia</taxon>
    </lineage>
</organism>
<name>A0A9Q3JCW9_9BASI</name>
<keyword evidence="3" id="KW-1185">Reference proteome</keyword>
<sequence>MIADGWRKSQDKEASGRYKPVEIDLKVPDHRVKYNEMNEELKSIDLFVGNKFQLIANKAFEESHRQLESIGASSFGEMTHQEFIKPHQFSTNMTFAFGEFHKNYHKDEDFSNYSYHHTHSHDVAYAMSP</sequence>
<reference evidence="2" key="1">
    <citation type="submission" date="2021-03" db="EMBL/GenBank/DDBJ databases">
        <title>Draft genome sequence of rust myrtle Austropuccinia psidii MF-1, a brazilian biotype.</title>
        <authorList>
            <person name="Quecine M.C."/>
            <person name="Pachon D.M.R."/>
            <person name="Bonatelli M.L."/>
            <person name="Correr F.H."/>
            <person name="Franceschini L.M."/>
            <person name="Leite T.F."/>
            <person name="Margarido G.R.A."/>
            <person name="Almeida C.A."/>
            <person name="Ferrarezi J.A."/>
            <person name="Labate C.A."/>
        </authorList>
    </citation>
    <scope>NUCLEOTIDE SEQUENCE</scope>
    <source>
        <strain evidence="2">MF-1</strain>
    </source>
</reference>
<gene>
    <name evidence="2" type="ORF">O181_099559</name>
</gene>
<evidence type="ECO:0000313" key="3">
    <source>
        <dbReference type="Proteomes" id="UP000765509"/>
    </source>
</evidence>
<evidence type="ECO:0000259" key="1">
    <source>
        <dbReference type="Pfam" id="PF20515"/>
    </source>
</evidence>
<proteinExistence type="predicted"/>
<evidence type="ECO:0000313" key="2">
    <source>
        <dbReference type="EMBL" id="MBW0559844.1"/>
    </source>
</evidence>
<dbReference type="AlphaFoldDB" id="A0A9Q3JCW9"/>
<dbReference type="EMBL" id="AVOT02068725">
    <property type="protein sequence ID" value="MBW0559844.1"/>
    <property type="molecule type" value="Genomic_DNA"/>
</dbReference>
<dbReference type="InterPro" id="IPR046798">
    <property type="entry name" value="2OG-FeII_Oxy_6"/>
</dbReference>
<dbReference type="Proteomes" id="UP000765509">
    <property type="component" value="Unassembled WGS sequence"/>
</dbReference>
<protein>
    <recommendedName>
        <fullName evidence="1">Tet-like 2OG-Fe(II) oxygenase domain-containing protein</fullName>
    </recommendedName>
</protein>
<feature type="domain" description="Tet-like 2OG-Fe(II) oxygenase" evidence="1">
    <location>
        <begin position="1"/>
        <end position="115"/>
    </location>
</feature>
<comment type="caution">
    <text evidence="2">The sequence shown here is derived from an EMBL/GenBank/DDBJ whole genome shotgun (WGS) entry which is preliminary data.</text>
</comment>
<accession>A0A9Q3JCW9</accession>
<dbReference type="Pfam" id="PF20515">
    <property type="entry name" value="2OG-FeII_Oxy_6"/>
    <property type="match status" value="1"/>
</dbReference>